<dbReference type="Pfam" id="PF19891">
    <property type="entry name" value="DUF6364"/>
    <property type="match status" value="1"/>
</dbReference>
<gene>
    <name evidence="1" type="ORF">EDD80_110104</name>
</gene>
<accession>A0A4R3KP85</accession>
<protein>
    <recommendedName>
        <fullName evidence="3">Antitoxin</fullName>
    </recommendedName>
</protein>
<dbReference type="EMBL" id="SMAD01000010">
    <property type="protein sequence ID" value="TCS85906.1"/>
    <property type="molecule type" value="Genomic_DNA"/>
</dbReference>
<dbReference type="OrthoDB" id="6198066at2"/>
<evidence type="ECO:0000313" key="1">
    <source>
        <dbReference type="EMBL" id="TCS85906.1"/>
    </source>
</evidence>
<proteinExistence type="predicted"/>
<dbReference type="RefSeq" id="WP_132130022.1">
    <property type="nucleotide sequence ID" value="NZ_CP042432.1"/>
</dbReference>
<keyword evidence="2" id="KW-1185">Reference proteome</keyword>
<organism evidence="1 2">
    <name type="scientific">Anseongella ginsenosidimutans</name>
    <dbReference type="NCBI Taxonomy" id="496056"/>
    <lineage>
        <taxon>Bacteria</taxon>
        <taxon>Pseudomonadati</taxon>
        <taxon>Bacteroidota</taxon>
        <taxon>Sphingobacteriia</taxon>
        <taxon>Sphingobacteriales</taxon>
        <taxon>Sphingobacteriaceae</taxon>
        <taxon>Anseongella</taxon>
    </lineage>
</organism>
<name>A0A4R3KP85_9SPHI</name>
<sequence>MDTKLTLTIEQSLIKKAKRYAQTKGRSLSDLVESYFKILAEENSGDDEIELTPAVKSLLGSFKAPDDFDYKKILQEEIIKKYE</sequence>
<dbReference type="InterPro" id="IPR045944">
    <property type="entry name" value="DUF6364"/>
</dbReference>
<comment type="caution">
    <text evidence="1">The sequence shown here is derived from an EMBL/GenBank/DDBJ whole genome shotgun (WGS) entry which is preliminary data.</text>
</comment>
<reference evidence="1 2" key="1">
    <citation type="submission" date="2019-03" db="EMBL/GenBank/DDBJ databases">
        <title>Genomic Encyclopedia of Type Strains, Phase IV (KMG-IV): sequencing the most valuable type-strain genomes for metagenomic binning, comparative biology and taxonomic classification.</title>
        <authorList>
            <person name="Goeker M."/>
        </authorList>
    </citation>
    <scope>NUCLEOTIDE SEQUENCE [LARGE SCALE GENOMIC DNA]</scope>
    <source>
        <strain evidence="1 2">DSM 21100</strain>
    </source>
</reference>
<evidence type="ECO:0008006" key="3">
    <source>
        <dbReference type="Google" id="ProtNLM"/>
    </source>
</evidence>
<dbReference type="AlphaFoldDB" id="A0A4R3KP85"/>
<evidence type="ECO:0000313" key="2">
    <source>
        <dbReference type="Proteomes" id="UP000295807"/>
    </source>
</evidence>
<dbReference type="Proteomes" id="UP000295807">
    <property type="component" value="Unassembled WGS sequence"/>
</dbReference>